<evidence type="ECO:0000256" key="1">
    <source>
        <dbReference type="ARBA" id="ARBA00004141"/>
    </source>
</evidence>
<keyword evidence="9" id="KW-0645">Protease</keyword>
<dbReference type="PANTHER" id="PTHR43731:SF14">
    <property type="entry name" value="PRESENILIN-ASSOCIATED RHOMBOID-LIKE PROTEIN, MITOCHONDRIAL"/>
    <property type="match status" value="1"/>
</dbReference>
<proteinExistence type="inferred from homology"/>
<evidence type="ECO:0000256" key="3">
    <source>
        <dbReference type="ARBA" id="ARBA00022692"/>
    </source>
</evidence>
<comment type="similarity">
    <text evidence="2">Belongs to the peptidase S54 family.</text>
</comment>
<feature type="transmembrane region" description="Helical" evidence="7">
    <location>
        <begin position="173"/>
        <end position="194"/>
    </location>
</feature>
<feature type="transmembrane region" description="Helical" evidence="7">
    <location>
        <begin position="206"/>
        <end position="225"/>
    </location>
</feature>
<evidence type="ECO:0000256" key="4">
    <source>
        <dbReference type="ARBA" id="ARBA00022801"/>
    </source>
</evidence>
<keyword evidence="3 7" id="KW-0812">Transmembrane</keyword>
<evidence type="ECO:0000256" key="6">
    <source>
        <dbReference type="ARBA" id="ARBA00023136"/>
    </source>
</evidence>
<comment type="subcellular location">
    <subcellularLocation>
        <location evidence="1">Membrane</location>
        <topology evidence="1">Multi-pass membrane protein</topology>
    </subcellularLocation>
</comment>
<sequence length="227" mass="24817">MNINLERLSQSKVTSGLMIINIIVFILMSLSGGSESIENLIRFGANSKILVAQGEWWRLFTASFIHIGFFHILFNMYFFYSLGPIFERMYGSVNFLIIYLVSGIFGNLISFAFGDPYTVSAGASTSLYGMLGLAIGMMVTYRNDEIIRSFGASFVSVVVINVIYSLLAPGVGVYGHLGGFIAGFILVGIFPILGRDLATTRRLISLIILLGGAFALYKIGLRSMIGV</sequence>
<evidence type="ECO:0000313" key="10">
    <source>
        <dbReference type="Proteomes" id="UP000734271"/>
    </source>
</evidence>
<feature type="transmembrane region" description="Helical" evidence="7">
    <location>
        <begin position="12"/>
        <end position="30"/>
    </location>
</feature>
<keyword evidence="6 7" id="KW-0472">Membrane</keyword>
<feature type="domain" description="Peptidase S54 rhomboid" evidence="8">
    <location>
        <begin position="54"/>
        <end position="188"/>
    </location>
</feature>
<feature type="transmembrane region" description="Helical" evidence="7">
    <location>
        <begin position="56"/>
        <end position="80"/>
    </location>
</feature>
<dbReference type="PANTHER" id="PTHR43731">
    <property type="entry name" value="RHOMBOID PROTEASE"/>
    <property type="match status" value="1"/>
</dbReference>
<reference evidence="9 10" key="1">
    <citation type="submission" date="2021-08" db="EMBL/GenBank/DDBJ databases">
        <title>FDA dAtabase for Regulatory Grade micrObial Sequences (FDA-ARGOS): Supporting development and validation of Infectious Disease Dx tests.</title>
        <authorList>
            <person name="Sproer C."/>
            <person name="Gronow S."/>
            <person name="Severitt S."/>
            <person name="Schroder I."/>
            <person name="Tallon L."/>
            <person name="Sadzewicz L."/>
            <person name="Zhao X."/>
            <person name="Boylan J."/>
            <person name="Ott S."/>
            <person name="Bowen H."/>
            <person name="Vavikolanu K."/>
            <person name="Hazen T."/>
            <person name="Aluvathingal J."/>
            <person name="Nadendla S."/>
            <person name="Lowell S."/>
            <person name="Myers T."/>
            <person name="Yan Y."/>
            <person name="Sichtig H."/>
        </authorList>
    </citation>
    <scope>NUCLEOTIDE SEQUENCE [LARGE SCALE GENOMIC DNA]</scope>
    <source>
        <strain evidence="9 10">FDAARGOS_1460</strain>
    </source>
</reference>
<dbReference type="Proteomes" id="UP000734271">
    <property type="component" value="Unassembled WGS sequence"/>
</dbReference>
<accession>A0ABS7SY46</accession>
<name>A0ABS7SY46_9FIRM</name>
<keyword evidence="5 7" id="KW-1133">Transmembrane helix</keyword>
<protein>
    <submittedName>
        <fullName evidence="9">Rhomboid family intramembrane serine protease</fullName>
    </submittedName>
</protein>
<dbReference type="RefSeq" id="WP_223418483.1">
    <property type="nucleotide sequence ID" value="NZ_JAIPME010000002.1"/>
</dbReference>
<dbReference type="InterPro" id="IPR035952">
    <property type="entry name" value="Rhomboid-like_sf"/>
</dbReference>
<evidence type="ECO:0000259" key="8">
    <source>
        <dbReference type="Pfam" id="PF01694"/>
    </source>
</evidence>
<evidence type="ECO:0000256" key="5">
    <source>
        <dbReference type="ARBA" id="ARBA00022989"/>
    </source>
</evidence>
<evidence type="ECO:0000313" key="9">
    <source>
        <dbReference type="EMBL" id="MBZ2386458.1"/>
    </source>
</evidence>
<feature type="transmembrane region" description="Helical" evidence="7">
    <location>
        <begin position="146"/>
        <end position="167"/>
    </location>
</feature>
<gene>
    <name evidence="9" type="ORF">K8P03_03960</name>
</gene>
<dbReference type="Gene3D" id="1.20.1540.10">
    <property type="entry name" value="Rhomboid-like"/>
    <property type="match status" value="1"/>
</dbReference>
<dbReference type="SUPFAM" id="SSF144091">
    <property type="entry name" value="Rhomboid-like"/>
    <property type="match status" value="1"/>
</dbReference>
<evidence type="ECO:0000256" key="7">
    <source>
        <dbReference type="SAM" id="Phobius"/>
    </source>
</evidence>
<dbReference type="InterPro" id="IPR022764">
    <property type="entry name" value="Peptidase_S54_rhomboid_dom"/>
</dbReference>
<dbReference type="GO" id="GO:0006508">
    <property type="term" value="P:proteolysis"/>
    <property type="evidence" value="ECO:0007669"/>
    <property type="project" value="UniProtKB-KW"/>
</dbReference>
<comment type="caution">
    <text evidence="9">The sequence shown here is derived from an EMBL/GenBank/DDBJ whole genome shotgun (WGS) entry which is preliminary data.</text>
</comment>
<feature type="transmembrane region" description="Helical" evidence="7">
    <location>
        <begin position="119"/>
        <end position="139"/>
    </location>
</feature>
<dbReference type="Pfam" id="PF01694">
    <property type="entry name" value="Rhomboid"/>
    <property type="match status" value="1"/>
</dbReference>
<dbReference type="EMBL" id="JAIPME010000002">
    <property type="protein sequence ID" value="MBZ2386458.1"/>
    <property type="molecule type" value="Genomic_DNA"/>
</dbReference>
<dbReference type="InterPro" id="IPR050925">
    <property type="entry name" value="Rhomboid_protease_S54"/>
</dbReference>
<dbReference type="GO" id="GO:0008233">
    <property type="term" value="F:peptidase activity"/>
    <property type="evidence" value="ECO:0007669"/>
    <property type="project" value="UniProtKB-KW"/>
</dbReference>
<keyword evidence="10" id="KW-1185">Reference proteome</keyword>
<evidence type="ECO:0000256" key="2">
    <source>
        <dbReference type="ARBA" id="ARBA00009045"/>
    </source>
</evidence>
<organism evidence="9 10">
    <name type="scientific">Anaerococcus murdochii</name>
    <dbReference type="NCBI Taxonomy" id="411577"/>
    <lineage>
        <taxon>Bacteria</taxon>
        <taxon>Bacillati</taxon>
        <taxon>Bacillota</taxon>
        <taxon>Tissierellia</taxon>
        <taxon>Tissierellales</taxon>
        <taxon>Peptoniphilaceae</taxon>
        <taxon>Anaerococcus</taxon>
    </lineage>
</organism>
<keyword evidence="4" id="KW-0378">Hydrolase</keyword>
<feature type="transmembrane region" description="Helical" evidence="7">
    <location>
        <begin position="92"/>
        <end position="113"/>
    </location>
</feature>